<evidence type="ECO:0000259" key="2">
    <source>
        <dbReference type="PROSITE" id="PS51462"/>
    </source>
</evidence>
<organism evidence="3 4">
    <name type="scientific">Guyanagaster necrorhizus</name>
    <dbReference type="NCBI Taxonomy" id="856835"/>
    <lineage>
        <taxon>Eukaryota</taxon>
        <taxon>Fungi</taxon>
        <taxon>Dikarya</taxon>
        <taxon>Basidiomycota</taxon>
        <taxon>Agaricomycotina</taxon>
        <taxon>Agaricomycetes</taxon>
        <taxon>Agaricomycetidae</taxon>
        <taxon>Agaricales</taxon>
        <taxon>Marasmiineae</taxon>
        <taxon>Physalacriaceae</taxon>
        <taxon>Guyanagaster</taxon>
    </lineage>
</organism>
<dbReference type="PANTHER" id="PTHR21340:SF0">
    <property type="entry name" value="BIS(5'-NUCLEOSYL)-TETRAPHOSPHATASE [ASYMMETRICAL]"/>
    <property type="match status" value="1"/>
</dbReference>
<dbReference type="EMBL" id="MU250567">
    <property type="protein sequence ID" value="KAG7440727.1"/>
    <property type="molecule type" value="Genomic_DNA"/>
</dbReference>
<protein>
    <recommendedName>
        <fullName evidence="2">Nudix hydrolase domain-containing protein</fullName>
    </recommendedName>
</protein>
<sequence length="256" mass="28610">MAGNVISQLQKVPLAEPQPHIFSSWSSPAVPYSGFASQDFLLGAGMVILQPSSNRVVVVYDSRTKEYFLPRGRKDLGESLEQTALREAYEESGYKAEHMRLFKPTHQPLSPQDPSASSNGPRLNSEPLYITVDSWAPKSRNGRVIDSGGEYFVFWYLGYIGADAVSSYTTPSFCGIYSIRQIQVHVPGTGMPDEKTFSAALYTIKDAKGLLFKNERKVLDYAWAVYAEHHRYLDTLKLIEKSKKDEKSGSKLTPSK</sequence>
<dbReference type="GeneID" id="66103722"/>
<dbReference type="PANTHER" id="PTHR21340">
    <property type="entry name" value="DIADENOSINE 5,5-P1,P4-TETRAPHOSPHATE PYROPHOSPHOHYDROLASE MUTT"/>
    <property type="match status" value="1"/>
</dbReference>
<keyword evidence="4" id="KW-1185">Reference proteome</keyword>
<comment type="caution">
    <text evidence="3">The sequence shown here is derived from an EMBL/GenBank/DDBJ whole genome shotgun (WGS) entry which is preliminary data.</text>
</comment>
<dbReference type="OrthoDB" id="276276at2759"/>
<dbReference type="InterPro" id="IPR015797">
    <property type="entry name" value="NUDIX_hydrolase-like_dom_sf"/>
</dbReference>
<gene>
    <name evidence="3" type="ORF">BT62DRAFT_569285</name>
</gene>
<dbReference type="InterPro" id="IPR020084">
    <property type="entry name" value="NUDIX_hydrolase_CS"/>
</dbReference>
<reference evidence="3" key="1">
    <citation type="submission" date="2020-11" db="EMBL/GenBank/DDBJ databases">
        <title>Adaptations for nitrogen fixation in a non-lichenized fungal sporocarp promotes dispersal by wood-feeding termites.</title>
        <authorList>
            <consortium name="DOE Joint Genome Institute"/>
            <person name="Koch R.A."/>
            <person name="Yoon G."/>
            <person name="Arayal U."/>
            <person name="Lail K."/>
            <person name="Amirebrahimi M."/>
            <person name="Labutti K."/>
            <person name="Lipzen A."/>
            <person name="Riley R."/>
            <person name="Barry K."/>
            <person name="Henrissat B."/>
            <person name="Grigoriev I.V."/>
            <person name="Herr J.R."/>
            <person name="Aime M.C."/>
        </authorList>
    </citation>
    <scope>NUCLEOTIDE SEQUENCE</scope>
    <source>
        <strain evidence="3">MCA 3950</strain>
    </source>
</reference>
<keyword evidence="1" id="KW-0378">Hydrolase</keyword>
<evidence type="ECO:0000256" key="1">
    <source>
        <dbReference type="ARBA" id="ARBA00022801"/>
    </source>
</evidence>
<dbReference type="SUPFAM" id="SSF55811">
    <property type="entry name" value="Nudix"/>
    <property type="match status" value="1"/>
</dbReference>
<dbReference type="GO" id="GO:0004081">
    <property type="term" value="F:bis(5'-nucleosyl)-tetraphosphatase (asymmetrical) activity"/>
    <property type="evidence" value="ECO:0007669"/>
    <property type="project" value="TreeGrafter"/>
</dbReference>
<dbReference type="RefSeq" id="XP_043034227.1">
    <property type="nucleotide sequence ID" value="XM_043181426.1"/>
</dbReference>
<dbReference type="PROSITE" id="PS51462">
    <property type="entry name" value="NUDIX"/>
    <property type="match status" value="1"/>
</dbReference>
<dbReference type="Proteomes" id="UP000812287">
    <property type="component" value="Unassembled WGS sequence"/>
</dbReference>
<dbReference type="GO" id="GO:0006167">
    <property type="term" value="P:AMP biosynthetic process"/>
    <property type="evidence" value="ECO:0007669"/>
    <property type="project" value="TreeGrafter"/>
</dbReference>
<dbReference type="AlphaFoldDB" id="A0A9P7VHM7"/>
<dbReference type="InterPro" id="IPR000086">
    <property type="entry name" value="NUDIX_hydrolase_dom"/>
</dbReference>
<dbReference type="GO" id="GO:0006754">
    <property type="term" value="P:ATP biosynthetic process"/>
    <property type="evidence" value="ECO:0007669"/>
    <property type="project" value="TreeGrafter"/>
</dbReference>
<evidence type="ECO:0000313" key="4">
    <source>
        <dbReference type="Proteomes" id="UP000812287"/>
    </source>
</evidence>
<accession>A0A9P7VHM7</accession>
<dbReference type="PROSITE" id="PS00893">
    <property type="entry name" value="NUDIX_BOX"/>
    <property type="match status" value="1"/>
</dbReference>
<dbReference type="CDD" id="cd02883">
    <property type="entry name" value="NUDIX_Hydrolase"/>
    <property type="match status" value="1"/>
</dbReference>
<evidence type="ECO:0000313" key="3">
    <source>
        <dbReference type="EMBL" id="KAG7440727.1"/>
    </source>
</evidence>
<proteinExistence type="predicted"/>
<dbReference type="Pfam" id="PF00293">
    <property type="entry name" value="NUDIX"/>
    <property type="match status" value="1"/>
</dbReference>
<dbReference type="InterPro" id="IPR051325">
    <property type="entry name" value="Nudix_hydrolase_domain"/>
</dbReference>
<feature type="domain" description="Nudix hydrolase" evidence="2">
    <location>
        <begin position="39"/>
        <end position="226"/>
    </location>
</feature>
<dbReference type="Gene3D" id="3.90.79.10">
    <property type="entry name" value="Nucleoside Triphosphate Pyrophosphohydrolase"/>
    <property type="match status" value="1"/>
</dbReference>
<name>A0A9P7VHM7_9AGAR</name>